<accession>A0A086JSQ8</accession>
<feature type="compositionally biased region" description="Basic and acidic residues" evidence="7">
    <location>
        <begin position="631"/>
        <end position="652"/>
    </location>
</feature>
<keyword evidence="2 9" id="KW-0808">Transferase</keyword>
<dbReference type="PANTHER" id="PTHR24350">
    <property type="entry name" value="SERINE/THREONINE-PROTEIN KINASE IAL-RELATED"/>
    <property type="match status" value="1"/>
</dbReference>
<evidence type="ECO:0000256" key="1">
    <source>
        <dbReference type="ARBA" id="ARBA00022527"/>
    </source>
</evidence>
<evidence type="ECO:0000256" key="2">
    <source>
        <dbReference type="ARBA" id="ARBA00022679"/>
    </source>
</evidence>
<evidence type="ECO:0000256" key="5">
    <source>
        <dbReference type="ARBA" id="ARBA00022840"/>
    </source>
</evidence>
<feature type="region of interest" description="Disordered" evidence="7">
    <location>
        <begin position="596"/>
        <end position="655"/>
    </location>
</feature>
<keyword evidence="1" id="KW-0723">Serine/threonine-protein kinase</keyword>
<keyword evidence="3 6" id="KW-0547">Nucleotide-binding</keyword>
<dbReference type="InterPro" id="IPR008271">
    <property type="entry name" value="Ser/Thr_kinase_AS"/>
</dbReference>
<dbReference type="OrthoDB" id="331684at2759"/>
<evidence type="ECO:0000256" key="6">
    <source>
        <dbReference type="PIRSR" id="PIRSR630616-2"/>
    </source>
</evidence>
<name>A0A086JSQ8_TOXGO</name>
<dbReference type="Gene3D" id="1.10.510.10">
    <property type="entry name" value="Transferase(Phosphotransferase) domain 1"/>
    <property type="match status" value="1"/>
</dbReference>
<comment type="caution">
    <text evidence="9">The sequence shown here is derived from an EMBL/GenBank/DDBJ whole genome shotgun (WGS) entry which is preliminary data.</text>
</comment>
<feature type="domain" description="Protein kinase" evidence="8">
    <location>
        <begin position="447"/>
        <end position="797"/>
    </location>
</feature>
<feature type="region of interest" description="Disordered" evidence="7">
    <location>
        <begin position="237"/>
        <end position="273"/>
    </location>
</feature>
<dbReference type="InterPro" id="IPR000719">
    <property type="entry name" value="Prot_kinase_dom"/>
</dbReference>
<dbReference type="InterPro" id="IPR011009">
    <property type="entry name" value="Kinase-like_dom_sf"/>
</dbReference>
<evidence type="ECO:0000256" key="7">
    <source>
        <dbReference type="SAM" id="MobiDB-lite"/>
    </source>
</evidence>
<proteinExistence type="predicted"/>
<keyword evidence="4" id="KW-0418">Kinase</keyword>
<dbReference type="AlphaFoldDB" id="A0A086JSQ8"/>
<evidence type="ECO:0000313" key="10">
    <source>
        <dbReference type="Proteomes" id="UP000028828"/>
    </source>
</evidence>
<feature type="compositionally biased region" description="Polar residues" evidence="7">
    <location>
        <begin position="27"/>
        <end position="38"/>
    </location>
</feature>
<dbReference type="VEuPathDB" id="ToxoDB:TGP89_262540"/>
<protein>
    <recommendedName>
        <fullName evidence="8">Protein kinase domain-containing protein</fullName>
    </recommendedName>
</protein>
<evidence type="ECO:0000313" key="9">
    <source>
        <dbReference type="EMBL" id="KFG35176.1"/>
    </source>
</evidence>
<evidence type="ECO:0000256" key="4">
    <source>
        <dbReference type="ARBA" id="ARBA00022777"/>
    </source>
</evidence>
<dbReference type="PROSITE" id="PS50011">
    <property type="entry name" value="PROTEIN_KINASE_DOM"/>
    <property type="match status" value="1"/>
</dbReference>
<dbReference type="PROSITE" id="PS00108">
    <property type="entry name" value="PROTEIN_KINASE_ST"/>
    <property type="match status" value="1"/>
</dbReference>
<organism evidence="9 10">
    <name type="scientific">Toxoplasma gondii p89</name>
    <dbReference type="NCBI Taxonomy" id="943119"/>
    <lineage>
        <taxon>Eukaryota</taxon>
        <taxon>Sar</taxon>
        <taxon>Alveolata</taxon>
        <taxon>Apicomplexa</taxon>
        <taxon>Conoidasida</taxon>
        <taxon>Coccidia</taxon>
        <taxon>Eucoccidiorida</taxon>
        <taxon>Eimeriorina</taxon>
        <taxon>Sarcocystidae</taxon>
        <taxon>Toxoplasma</taxon>
    </lineage>
</organism>
<feature type="compositionally biased region" description="Low complexity" evidence="7">
    <location>
        <begin position="1"/>
        <end position="16"/>
    </location>
</feature>
<keyword evidence="5 6" id="KW-0067">ATP-binding</keyword>
<feature type="compositionally biased region" description="Low complexity" evidence="7">
    <location>
        <begin position="596"/>
        <end position="606"/>
    </location>
</feature>
<dbReference type="EMBL" id="AEYI02001617">
    <property type="protein sequence ID" value="KFG35176.1"/>
    <property type="molecule type" value="Genomic_DNA"/>
</dbReference>
<dbReference type="InterPro" id="IPR030616">
    <property type="entry name" value="Aur-like"/>
</dbReference>
<dbReference type="GO" id="GO:0004674">
    <property type="term" value="F:protein serine/threonine kinase activity"/>
    <property type="evidence" value="ECO:0007669"/>
    <property type="project" value="UniProtKB-KW"/>
</dbReference>
<dbReference type="Pfam" id="PF00069">
    <property type="entry name" value="Pkinase"/>
    <property type="match status" value="2"/>
</dbReference>
<dbReference type="Proteomes" id="UP000028828">
    <property type="component" value="Unassembled WGS sequence"/>
</dbReference>
<evidence type="ECO:0000259" key="8">
    <source>
        <dbReference type="PROSITE" id="PS50011"/>
    </source>
</evidence>
<dbReference type="SUPFAM" id="SSF56112">
    <property type="entry name" value="Protein kinase-like (PK-like)"/>
    <property type="match status" value="1"/>
</dbReference>
<evidence type="ECO:0000256" key="3">
    <source>
        <dbReference type="ARBA" id="ARBA00022741"/>
    </source>
</evidence>
<dbReference type="GO" id="GO:0005524">
    <property type="term" value="F:ATP binding"/>
    <property type="evidence" value="ECO:0007669"/>
    <property type="project" value="UniProtKB-KW"/>
</dbReference>
<dbReference type="Gene3D" id="3.30.200.20">
    <property type="entry name" value="Phosphorylase Kinase, domain 1"/>
    <property type="match status" value="1"/>
</dbReference>
<dbReference type="SMART" id="SM00220">
    <property type="entry name" value="S_TKc"/>
    <property type="match status" value="1"/>
</dbReference>
<feature type="region of interest" description="Disordered" evidence="7">
    <location>
        <begin position="1"/>
        <end position="79"/>
    </location>
</feature>
<feature type="compositionally biased region" description="Polar residues" evidence="7">
    <location>
        <begin position="237"/>
        <end position="246"/>
    </location>
</feature>
<gene>
    <name evidence="9" type="ORF">TGP89_262540</name>
</gene>
<sequence>MDAEFPPAASDPASFACLRKRSPPPANSSGLASSDPVFSSSTPAHSSATPGPGGLYTAPGCGAGSAGPEPGPLPPAGMMSLASSPLARLPQEVPFSASSLSAVPAVPSPSCYLPSFHPPSCTCRLEVGSCGLCPVPCCYVTEAAEARVSLLEFPLSHRLRAPPHTETAPFPVLSLAAQVCPFNCLAPPPPGAGSCGSEVRSWRACRKLTRRKVDLASTRPGVSAPCVSALANASRDTAQKTPLVTPSPSPASLIHPAGAASPPSLAQGFGEQAPAAATAPSLIEGAFSREEGAAFPQVSSSASVRSLALEAEDPSAFQAETAAQDGGAPPQSLPSIEDSAASSLAAAASLSRESLAISCASSVQRRSPVDVAGMRVSLFEGLFFGRIIHRGFSNTVCFCSWTRPINLLQVPRSVSYVNRHHLLLPAVHHAHAESLRADEVPREPREFREMGARLSGERLSVESAVSAGEETGETTDTAGEPGEAVKRLVVKVTHKERLTSSVELLRARHEVLLLQELDHPNVLPLLLAGEDDREMFMFFDFATCGDLYSITKMKTFDEAVVRGVCAQILKALQYIHHKGVIHCDIKPHNLLVFRPAPEAPQAGPQGTDAVPPVGGELELSRSEPALSKSLPAERGEKGYGGSQDERDVEMHGQEPATSLSAPALISRTNGCAPVAAELDKVVIKVCDFGLAQHFQRGQMIQCDELRGSHGYLAPELLRRKPYDERIDLWAVGIIVFTMIGGYEPFYPPSECINAELEFDDRYWGCVSDEAKDFISRLLEKNPQERLHADEALEHPWFANGS</sequence>
<feature type="compositionally biased region" description="Low complexity" evidence="7">
    <location>
        <begin position="39"/>
        <end position="50"/>
    </location>
</feature>
<feature type="binding site" evidence="6">
    <location>
        <position position="687"/>
    </location>
    <ligand>
        <name>ATP</name>
        <dbReference type="ChEBI" id="CHEBI:30616"/>
    </ligand>
</feature>
<reference evidence="9 10" key="1">
    <citation type="submission" date="2014-03" db="EMBL/GenBank/DDBJ databases">
        <authorList>
            <person name="Sibley D."/>
            <person name="Venepally P."/>
            <person name="Karamycheva S."/>
            <person name="Hadjithomas M."/>
            <person name="Khan A."/>
            <person name="Brunk B."/>
            <person name="Roos D."/>
            <person name="Caler E."/>
            <person name="Lorenzi H."/>
        </authorList>
    </citation>
    <scope>NUCLEOTIDE SEQUENCE [LARGE SCALE GENOMIC DNA]</scope>
    <source>
        <strain evidence="10">p89</strain>
    </source>
</reference>